<accession>A0A397JBL2</accession>
<dbReference type="SUPFAM" id="SSF49562">
    <property type="entry name" value="C2 domain (Calcium/lipid-binding domain, CaLB)"/>
    <property type="match status" value="1"/>
</dbReference>
<name>A0A397JBL2_9GLOM</name>
<proteinExistence type="predicted"/>
<dbReference type="EMBL" id="PQFF01000106">
    <property type="protein sequence ID" value="RHZ82150.1"/>
    <property type="molecule type" value="Genomic_DNA"/>
</dbReference>
<feature type="domain" description="C2" evidence="1">
    <location>
        <begin position="72"/>
        <end position="203"/>
    </location>
</feature>
<dbReference type="Gene3D" id="2.60.40.150">
    <property type="entry name" value="C2 domain"/>
    <property type="match status" value="1"/>
</dbReference>
<keyword evidence="3" id="KW-1185">Reference proteome</keyword>
<dbReference type="STRING" id="1348612.A0A397JBL2"/>
<dbReference type="Proteomes" id="UP000266861">
    <property type="component" value="Unassembled WGS sequence"/>
</dbReference>
<comment type="caution">
    <text evidence="2">The sequence shown here is derived from an EMBL/GenBank/DDBJ whole genome shotgun (WGS) entry which is preliminary data.</text>
</comment>
<dbReference type="CDD" id="cd00030">
    <property type="entry name" value="C2"/>
    <property type="match status" value="1"/>
</dbReference>
<dbReference type="Pfam" id="PF00168">
    <property type="entry name" value="C2"/>
    <property type="match status" value="1"/>
</dbReference>
<reference evidence="2 3" key="1">
    <citation type="submission" date="2018-08" db="EMBL/GenBank/DDBJ databases">
        <title>Genome and evolution of the arbuscular mycorrhizal fungus Diversispora epigaea (formerly Glomus versiforme) and its bacterial endosymbionts.</title>
        <authorList>
            <person name="Sun X."/>
            <person name="Fei Z."/>
            <person name="Harrison M."/>
        </authorList>
    </citation>
    <scope>NUCLEOTIDE SEQUENCE [LARGE SCALE GENOMIC DNA]</scope>
    <source>
        <strain evidence="2 3">IT104</strain>
    </source>
</reference>
<gene>
    <name evidence="2" type="ORF">Glove_114g189</name>
</gene>
<dbReference type="InterPro" id="IPR000008">
    <property type="entry name" value="C2_dom"/>
</dbReference>
<protein>
    <recommendedName>
        <fullName evidence="1">C2 domain-containing protein</fullName>
    </recommendedName>
</protein>
<evidence type="ECO:0000313" key="3">
    <source>
        <dbReference type="Proteomes" id="UP000266861"/>
    </source>
</evidence>
<dbReference type="OrthoDB" id="2377482at2759"/>
<evidence type="ECO:0000313" key="2">
    <source>
        <dbReference type="EMBL" id="RHZ82150.1"/>
    </source>
</evidence>
<dbReference type="PROSITE" id="PS50004">
    <property type="entry name" value="C2"/>
    <property type="match status" value="1"/>
</dbReference>
<dbReference type="AlphaFoldDB" id="A0A397JBL2"/>
<organism evidence="2 3">
    <name type="scientific">Diversispora epigaea</name>
    <dbReference type="NCBI Taxonomy" id="1348612"/>
    <lineage>
        <taxon>Eukaryota</taxon>
        <taxon>Fungi</taxon>
        <taxon>Fungi incertae sedis</taxon>
        <taxon>Mucoromycota</taxon>
        <taxon>Glomeromycotina</taxon>
        <taxon>Glomeromycetes</taxon>
        <taxon>Diversisporales</taxon>
        <taxon>Diversisporaceae</taxon>
        <taxon>Diversispora</taxon>
    </lineage>
</organism>
<dbReference type="InterPro" id="IPR035892">
    <property type="entry name" value="C2_domain_sf"/>
</dbReference>
<sequence length="203" mass="23356">MNNNRNDSRERQLIIMIEYFKKKFVEWGNIYKSIVTPSPELNSATAMEKQNFQDSYQDTLEHDQETPRSGPLSSDQSITAFDNIGKAFTGRFSVTIIEGRKIDVANYQSKPYCIVEFEQHEVVTKEAIKQYVTSIHSREAGKSTNFLDIVRASTNPIWKQEAVFDIIHLDGKVHVSIYERVSDQAQSEIFLGMLKIQPPRHPN</sequence>
<evidence type="ECO:0000259" key="1">
    <source>
        <dbReference type="PROSITE" id="PS50004"/>
    </source>
</evidence>